<dbReference type="EMBL" id="BJNF01000027">
    <property type="protein sequence ID" value="GEC15256.1"/>
    <property type="molecule type" value="Genomic_DNA"/>
</dbReference>
<reference evidence="2 3" key="1">
    <citation type="submission" date="2019-06" db="EMBL/GenBank/DDBJ databases">
        <title>Whole genome shotgun sequence of Nitrobacter winogradskyi NBRC 14297.</title>
        <authorList>
            <person name="Hosoyama A."/>
            <person name="Uohara A."/>
            <person name="Ohji S."/>
            <person name="Ichikawa N."/>
        </authorList>
    </citation>
    <scope>NUCLEOTIDE SEQUENCE [LARGE SCALE GENOMIC DNA]</scope>
    <source>
        <strain evidence="2 3">NBRC 14297</strain>
    </source>
</reference>
<evidence type="ECO:0000313" key="3">
    <source>
        <dbReference type="Proteomes" id="UP000318825"/>
    </source>
</evidence>
<evidence type="ECO:0000313" key="2">
    <source>
        <dbReference type="EMBL" id="GEC15256.1"/>
    </source>
</evidence>
<organism evidence="2 3">
    <name type="scientific">Nitrobacter winogradskyi</name>
    <name type="common">Nitrobacter agilis</name>
    <dbReference type="NCBI Taxonomy" id="913"/>
    <lineage>
        <taxon>Bacteria</taxon>
        <taxon>Pseudomonadati</taxon>
        <taxon>Pseudomonadota</taxon>
        <taxon>Alphaproteobacteria</taxon>
        <taxon>Hyphomicrobiales</taxon>
        <taxon>Nitrobacteraceae</taxon>
        <taxon>Nitrobacter</taxon>
    </lineage>
</organism>
<protein>
    <recommendedName>
        <fullName evidence="4">Ribbon-helix-helix protein CopG domain-containing protein</fullName>
    </recommendedName>
</protein>
<evidence type="ECO:0000256" key="1">
    <source>
        <dbReference type="SAM" id="MobiDB-lite"/>
    </source>
</evidence>
<comment type="caution">
    <text evidence="2">The sequence shown here is derived from an EMBL/GenBank/DDBJ whole genome shotgun (WGS) entry which is preliminary data.</text>
</comment>
<evidence type="ECO:0008006" key="4">
    <source>
        <dbReference type="Google" id="ProtNLM"/>
    </source>
</evidence>
<dbReference type="Proteomes" id="UP000318825">
    <property type="component" value="Unassembled WGS sequence"/>
</dbReference>
<dbReference type="AlphaFoldDB" id="A0A4Y3WDD2"/>
<sequence>MTGQDKKIAKKRGRPATGTSPTVGVRVPPELSAKIEAWRAEQRPIPSQPEAIRRLVEQALKLRTTEADPVGKEKRP</sequence>
<name>A0A4Y3WDD2_NITWI</name>
<dbReference type="OrthoDB" id="7916728at2"/>
<accession>A0A4Y3WDD2</accession>
<proteinExistence type="predicted"/>
<gene>
    <name evidence="2" type="ORF">NWI01_11480</name>
</gene>
<feature type="region of interest" description="Disordered" evidence="1">
    <location>
        <begin position="1"/>
        <end position="26"/>
    </location>
</feature>